<reference evidence="2" key="2">
    <citation type="submission" date="2023-01" db="EMBL/GenBank/DDBJ databases">
        <title>Draft genome sequence of Maritalea porphyrae strain NBRC 107169.</title>
        <authorList>
            <person name="Sun Q."/>
            <person name="Mori K."/>
        </authorList>
    </citation>
    <scope>NUCLEOTIDE SEQUENCE</scope>
    <source>
        <strain evidence="2">NBRC 107169</strain>
    </source>
</reference>
<dbReference type="RefSeq" id="WP_284362541.1">
    <property type="nucleotide sequence ID" value="NZ_BSNI01000002.1"/>
</dbReference>
<feature type="chain" id="PRO_5045984754" description="DUF1223 domain-containing protein" evidence="1">
    <location>
        <begin position="25"/>
        <end position="246"/>
    </location>
</feature>
<evidence type="ECO:0000313" key="2">
    <source>
        <dbReference type="EMBL" id="GLQ16798.1"/>
    </source>
</evidence>
<organism evidence="2 3">
    <name type="scientific">Maritalea porphyrae</name>
    <dbReference type="NCBI Taxonomy" id="880732"/>
    <lineage>
        <taxon>Bacteria</taxon>
        <taxon>Pseudomonadati</taxon>
        <taxon>Pseudomonadota</taxon>
        <taxon>Alphaproteobacteria</taxon>
        <taxon>Hyphomicrobiales</taxon>
        <taxon>Devosiaceae</taxon>
        <taxon>Maritalea</taxon>
    </lineage>
</organism>
<dbReference type="EMBL" id="BSNI01000002">
    <property type="protein sequence ID" value="GLQ16798.1"/>
    <property type="molecule type" value="Genomic_DNA"/>
</dbReference>
<reference evidence="2" key="1">
    <citation type="journal article" date="2014" name="Int. J. Syst. Evol. Microbiol.">
        <title>Complete genome of a new Firmicutes species belonging to the dominant human colonic microbiota ('Ruminococcus bicirculans') reveals two chromosomes and a selective capacity to utilize plant glucans.</title>
        <authorList>
            <consortium name="NISC Comparative Sequencing Program"/>
            <person name="Wegmann U."/>
            <person name="Louis P."/>
            <person name="Goesmann A."/>
            <person name="Henrissat B."/>
            <person name="Duncan S.H."/>
            <person name="Flint H.J."/>
        </authorList>
    </citation>
    <scope>NUCLEOTIDE SEQUENCE</scope>
    <source>
        <strain evidence="2">NBRC 107169</strain>
    </source>
</reference>
<evidence type="ECO:0000313" key="3">
    <source>
        <dbReference type="Proteomes" id="UP001161405"/>
    </source>
</evidence>
<sequence length="246" mass="27067">MMKLISKFAGALGLVLTSIAPISAMDIKAEPVAVLELFTSQGCSSCPPADEILGELAKDKRFITLAYHVDYWNYIGWEDTFSQKAHSDLQRQYARANGEKRIYTPQMIINGRTDVVGSYRDEIDKLTAQASLNVKVEVAEVGDMLSISIPPADIDLKDATVWLVPFVANAKVDIGRGENRGRSITYSSIVKNRQLVGMWMPQKGVELSLPVPQMMNDEINGLAILVQERTAKGLPGRILGAVSMLR</sequence>
<dbReference type="PANTHER" id="PTHR36057">
    <property type="match status" value="1"/>
</dbReference>
<protein>
    <recommendedName>
        <fullName evidence="4">DUF1223 domain-containing protein</fullName>
    </recommendedName>
</protein>
<dbReference type="InterPro" id="IPR036249">
    <property type="entry name" value="Thioredoxin-like_sf"/>
</dbReference>
<dbReference type="InterPro" id="IPR010634">
    <property type="entry name" value="DUF1223"/>
</dbReference>
<dbReference type="PANTHER" id="PTHR36057:SF1">
    <property type="entry name" value="LIPOPROTEIN LIPID ATTACHMENT SITE-LIKE PROTEIN, PUTATIVE (DUF1223)-RELATED"/>
    <property type="match status" value="1"/>
</dbReference>
<keyword evidence="1" id="KW-0732">Signal</keyword>
<dbReference type="Proteomes" id="UP001161405">
    <property type="component" value="Unassembled WGS sequence"/>
</dbReference>
<comment type="caution">
    <text evidence="2">The sequence shown here is derived from an EMBL/GenBank/DDBJ whole genome shotgun (WGS) entry which is preliminary data.</text>
</comment>
<dbReference type="SUPFAM" id="SSF52833">
    <property type="entry name" value="Thioredoxin-like"/>
    <property type="match status" value="1"/>
</dbReference>
<dbReference type="Pfam" id="PF06764">
    <property type="entry name" value="DUF1223"/>
    <property type="match status" value="1"/>
</dbReference>
<gene>
    <name evidence="2" type="ORF">GCM10007879_10470</name>
</gene>
<proteinExistence type="predicted"/>
<name>A0ABQ5UNJ8_9HYPH</name>
<evidence type="ECO:0000256" key="1">
    <source>
        <dbReference type="SAM" id="SignalP"/>
    </source>
</evidence>
<accession>A0ABQ5UNJ8</accession>
<evidence type="ECO:0008006" key="4">
    <source>
        <dbReference type="Google" id="ProtNLM"/>
    </source>
</evidence>
<keyword evidence="3" id="KW-1185">Reference proteome</keyword>
<feature type="signal peptide" evidence="1">
    <location>
        <begin position="1"/>
        <end position="24"/>
    </location>
</feature>